<reference evidence="8 9" key="2">
    <citation type="submission" date="2020-03" db="EMBL/GenBank/DDBJ databases">
        <authorList>
            <person name="Ichikawa N."/>
            <person name="Kimura A."/>
            <person name="Kitahashi Y."/>
            <person name="Uohara A."/>
        </authorList>
    </citation>
    <scope>NUCLEOTIDE SEQUENCE [LARGE SCALE GENOMIC DNA]</scope>
    <source>
        <strain evidence="8 9">NBRC 107702</strain>
    </source>
</reference>
<dbReference type="EMBL" id="AP022870">
    <property type="protein sequence ID" value="BCB77454.1"/>
    <property type="molecule type" value="Genomic_DNA"/>
</dbReference>
<evidence type="ECO:0000256" key="3">
    <source>
        <dbReference type="ARBA" id="ARBA00022475"/>
    </source>
</evidence>
<evidence type="ECO:0008006" key="10">
    <source>
        <dbReference type="Google" id="ProtNLM"/>
    </source>
</evidence>
<keyword evidence="4 7" id="KW-0812">Transmembrane</keyword>
<keyword evidence="9" id="KW-1185">Reference proteome</keyword>
<evidence type="ECO:0000256" key="6">
    <source>
        <dbReference type="ARBA" id="ARBA00023136"/>
    </source>
</evidence>
<comment type="subcellular location">
    <subcellularLocation>
        <location evidence="1">Cell membrane</location>
        <topology evidence="1">Multi-pass membrane protein</topology>
    </subcellularLocation>
</comment>
<dbReference type="Gene3D" id="1.10.3720.10">
    <property type="entry name" value="MetI-like"/>
    <property type="match status" value="1"/>
</dbReference>
<reference evidence="8 9" key="1">
    <citation type="submission" date="2020-03" db="EMBL/GenBank/DDBJ databases">
        <title>Whole genome shotgun sequence of Phytohabitans flavus NBRC 107702.</title>
        <authorList>
            <person name="Komaki H."/>
            <person name="Tamura T."/>
        </authorList>
    </citation>
    <scope>NUCLEOTIDE SEQUENCE [LARGE SCALE GENOMIC DNA]</scope>
    <source>
        <strain evidence="8 9">NBRC 107702</strain>
    </source>
</reference>
<dbReference type="PANTHER" id="PTHR30193">
    <property type="entry name" value="ABC TRANSPORTER PERMEASE PROTEIN"/>
    <property type="match status" value="1"/>
</dbReference>
<gene>
    <name evidence="8" type="ORF">Pflav_038640</name>
</gene>
<evidence type="ECO:0000256" key="2">
    <source>
        <dbReference type="ARBA" id="ARBA00022448"/>
    </source>
</evidence>
<sequence length="78" mass="8262">MVVGSLTFFDLIFVLTEGGPADATRVLALDMYKRGFQAYLMGPASAIAVILVLVGLALALLLRRLGGRDASTSQMEGM</sequence>
<evidence type="ECO:0000256" key="5">
    <source>
        <dbReference type="ARBA" id="ARBA00022989"/>
    </source>
</evidence>
<evidence type="ECO:0000313" key="8">
    <source>
        <dbReference type="EMBL" id="BCB77454.1"/>
    </source>
</evidence>
<evidence type="ECO:0000256" key="1">
    <source>
        <dbReference type="ARBA" id="ARBA00004651"/>
    </source>
</evidence>
<organism evidence="8 9">
    <name type="scientific">Phytohabitans flavus</name>
    <dbReference type="NCBI Taxonomy" id="1076124"/>
    <lineage>
        <taxon>Bacteria</taxon>
        <taxon>Bacillati</taxon>
        <taxon>Actinomycetota</taxon>
        <taxon>Actinomycetes</taxon>
        <taxon>Micromonosporales</taxon>
        <taxon>Micromonosporaceae</taxon>
    </lineage>
</organism>
<dbReference type="InterPro" id="IPR035906">
    <property type="entry name" value="MetI-like_sf"/>
</dbReference>
<dbReference type="AlphaFoldDB" id="A0A6F8XUD6"/>
<name>A0A6F8XUD6_9ACTN</name>
<dbReference type="SUPFAM" id="SSF161098">
    <property type="entry name" value="MetI-like"/>
    <property type="match status" value="1"/>
</dbReference>
<accession>A0A6F8XUD6</accession>
<proteinExistence type="predicted"/>
<protein>
    <recommendedName>
        <fullName evidence="10">ABC transmembrane type-1 domain-containing protein</fullName>
    </recommendedName>
</protein>
<evidence type="ECO:0000256" key="4">
    <source>
        <dbReference type="ARBA" id="ARBA00022692"/>
    </source>
</evidence>
<dbReference type="PANTHER" id="PTHR30193:SF37">
    <property type="entry name" value="INNER MEMBRANE ABC TRANSPORTER PERMEASE PROTEIN YCJO"/>
    <property type="match status" value="1"/>
</dbReference>
<keyword evidence="6 7" id="KW-0472">Membrane</keyword>
<keyword evidence="3" id="KW-1003">Cell membrane</keyword>
<dbReference type="InterPro" id="IPR051393">
    <property type="entry name" value="ABC_transporter_permease"/>
</dbReference>
<evidence type="ECO:0000256" key="7">
    <source>
        <dbReference type="SAM" id="Phobius"/>
    </source>
</evidence>
<evidence type="ECO:0000313" key="9">
    <source>
        <dbReference type="Proteomes" id="UP000502508"/>
    </source>
</evidence>
<dbReference type="KEGG" id="pfla:Pflav_038640"/>
<keyword evidence="2" id="KW-0813">Transport</keyword>
<dbReference type="Proteomes" id="UP000502508">
    <property type="component" value="Chromosome"/>
</dbReference>
<feature type="transmembrane region" description="Helical" evidence="7">
    <location>
        <begin position="39"/>
        <end position="62"/>
    </location>
</feature>
<dbReference type="GO" id="GO:0005886">
    <property type="term" value="C:plasma membrane"/>
    <property type="evidence" value="ECO:0007669"/>
    <property type="project" value="UniProtKB-SubCell"/>
</dbReference>
<keyword evidence="5 7" id="KW-1133">Transmembrane helix</keyword>